<evidence type="ECO:0000256" key="2">
    <source>
        <dbReference type="ARBA" id="ARBA00005992"/>
    </source>
</evidence>
<keyword evidence="6 7" id="KW-0961">Cell wall biogenesis/degradation</keyword>
<organism evidence="9 10">
    <name type="scientific">Hymenobacter rigui</name>
    <dbReference type="NCBI Taxonomy" id="334424"/>
    <lineage>
        <taxon>Bacteria</taxon>
        <taxon>Pseudomonadati</taxon>
        <taxon>Bacteroidota</taxon>
        <taxon>Cytophagia</taxon>
        <taxon>Cytophagales</taxon>
        <taxon>Hymenobacteraceae</taxon>
        <taxon>Hymenobacter</taxon>
    </lineage>
</organism>
<feature type="domain" description="L,D-TPase catalytic" evidence="8">
    <location>
        <begin position="277"/>
        <end position="452"/>
    </location>
</feature>
<comment type="similarity">
    <text evidence="2">Belongs to the YkuD family.</text>
</comment>
<feature type="active site" description="Proton donor/acceptor" evidence="7">
    <location>
        <position position="409"/>
    </location>
</feature>
<dbReference type="PANTHER" id="PTHR41533:SF2">
    <property type="entry name" value="BLR7131 PROTEIN"/>
    <property type="match status" value="1"/>
</dbReference>
<dbReference type="AlphaFoldDB" id="A0A428KQM4"/>
<evidence type="ECO:0000256" key="5">
    <source>
        <dbReference type="ARBA" id="ARBA00022984"/>
    </source>
</evidence>
<evidence type="ECO:0000256" key="4">
    <source>
        <dbReference type="ARBA" id="ARBA00022960"/>
    </source>
</evidence>
<dbReference type="EMBL" id="RWIT01000004">
    <property type="protein sequence ID" value="RSK48734.1"/>
    <property type="molecule type" value="Genomic_DNA"/>
</dbReference>
<proteinExistence type="inferred from homology"/>
<dbReference type="InterPro" id="IPR038063">
    <property type="entry name" value="Transpep_catalytic_dom"/>
</dbReference>
<dbReference type="PROSITE" id="PS52029">
    <property type="entry name" value="LD_TPASE"/>
    <property type="match status" value="1"/>
</dbReference>
<dbReference type="Pfam" id="PF03734">
    <property type="entry name" value="YkuD"/>
    <property type="match status" value="1"/>
</dbReference>
<dbReference type="GO" id="GO:0016740">
    <property type="term" value="F:transferase activity"/>
    <property type="evidence" value="ECO:0007669"/>
    <property type="project" value="UniProtKB-KW"/>
</dbReference>
<dbReference type="InterPro" id="IPR052905">
    <property type="entry name" value="LD-transpeptidase_YkuD-like"/>
</dbReference>
<dbReference type="PANTHER" id="PTHR41533">
    <property type="entry name" value="L,D-TRANSPEPTIDASE HI_1667-RELATED"/>
    <property type="match status" value="1"/>
</dbReference>
<evidence type="ECO:0000256" key="3">
    <source>
        <dbReference type="ARBA" id="ARBA00022679"/>
    </source>
</evidence>
<dbReference type="CDD" id="cd16913">
    <property type="entry name" value="YkuD_like"/>
    <property type="match status" value="1"/>
</dbReference>
<dbReference type="GO" id="GO:0008360">
    <property type="term" value="P:regulation of cell shape"/>
    <property type="evidence" value="ECO:0007669"/>
    <property type="project" value="UniProtKB-UniRule"/>
</dbReference>
<evidence type="ECO:0000313" key="9">
    <source>
        <dbReference type="EMBL" id="RSK48734.1"/>
    </source>
</evidence>
<keyword evidence="10" id="KW-1185">Reference proteome</keyword>
<evidence type="ECO:0000256" key="1">
    <source>
        <dbReference type="ARBA" id="ARBA00004752"/>
    </source>
</evidence>
<dbReference type="GO" id="GO:0004180">
    <property type="term" value="F:carboxypeptidase activity"/>
    <property type="evidence" value="ECO:0007669"/>
    <property type="project" value="UniProtKB-ARBA"/>
</dbReference>
<name>A0A428KQM4_9BACT</name>
<dbReference type="InterPro" id="IPR045380">
    <property type="entry name" value="LD_TPept_scaffold_dom"/>
</dbReference>
<comment type="caution">
    <text evidence="9">The sequence shown here is derived from an EMBL/GenBank/DDBJ whole genome shotgun (WGS) entry which is preliminary data.</text>
</comment>
<evidence type="ECO:0000256" key="6">
    <source>
        <dbReference type="ARBA" id="ARBA00023316"/>
    </source>
</evidence>
<protein>
    <recommendedName>
        <fullName evidence="8">L,D-TPase catalytic domain-containing protein</fullName>
    </recommendedName>
</protein>
<evidence type="ECO:0000256" key="7">
    <source>
        <dbReference type="PROSITE-ProRule" id="PRU01373"/>
    </source>
</evidence>
<dbReference type="GO" id="GO:0009252">
    <property type="term" value="P:peptidoglycan biosynthetic process"/>
    <property type="evidence" value="ECO:0007669"/>
    <property type="project" value="UniProtKB-UniPathway"/>
</dbReference>
<dbReference type="SUPFAM" id="SSF141523">
    <property type="entry name" value="L,D-transpeptidase catalytic domain-like"/>
    <property type="match status" value="1"/>
</dbReference>
<dbReference type="InterPro" id="IPR005490">
    <property type="entry name" value="LD_TPept_cat_dom"/>
</dbReference>
<accession>A0A428KQM4</accession>
<feature type="active site" description="Nucleophile" evidence="7">
    <location>
        <position position="428"/>
    </location>
</feature>
<dbReference type="UniPathway" id="UPA00219"/>
<dbReference type="GO" id="GO:0071555">
    <property type="term" value="P:cell wall organization"/>
    <property type="evidence" value="ECO:0007669"/>
    <property type="project" value="UniProtKB-UniRule"/>
</dbReference>
<evidence type="ECO:0000259" key="8">
    <source>
        <dbReference type="PROSITE" id="PS52029"/>
    </source>
</evidence>
<dbReference type="Proteomes" id="UP000273500">
    <property type="component" value="Unassembled WGS sequence"/>
</dbReference>
<dbReference type="Gene3D" id="2.40.440.10">
    <property type="entry name" value="L,D-transpeptidase catalytic domain-like"/>
    <property type="match status" value="1"/>
</dbReference>
<keyword evidence="3" id="KW-0808">Transferase</keyword>
<keyword evidence="4 7" id="KW-0133">Cell shape</keyword>
<reference evidence="9 10" key="1">
    <citation type="submission" date="2018-12" db="EMBL/GenBank/DDBJ databases">
        <authorList>
            <person name="Feng G."/>
            <person name="Zhu H."/>
        </authorList>
    </citation>
    <scope>NUCLEOTIDE SEQUENCE [LARGE SCALE GENOMIC DNA]</scope>
    <source>
        <strain evidence="9 10">KCTC 12533</strain>
    </source>
</reference>
<dbReference type="OrthoDB" id="9778545at2"/>
<gene>
    <name evidence="9" type="ORF">EI291_09170</name>
</gene>
<sequence>MNPIHLQGWPNAAVRRYSPESGVVLLLRSLLVLSSVLLVLRGCSEVPHAAVPAGARPVAVSAAAPGPAVLLRALLDTAGTQANHSDSLRGLSAGPAVRRFYGSQPVPVWLTAPDSLSAQAEATIQFLTRVRELGLAPAFYHGPHLQALHDSLRLTSSLHPGQLARAELLLTDAVLQLLTDLRRGRLHPYTVSPIERATGLLFRPEAVLRAALATTDVPGAFRGVQPRHREYQQLQRALAAWLQRPVPPDSAAQWQWRYETAALNLDRWRSEALPDSSYLLINLPAQQLYAVAADSLRARHRVIVGAPATPTPTLSSSIRYFTVAPEWRVPTSIATREMLPRLRHDASYLTRNNLRLYNQQGQPLDPATVNWQQVSARHFPYFIRQAAGCDNALGNIVFRFDNPYSVYLHDTPTRELFWQANRALSHGCVRLEKPFSLAYYLLQADGQHVQLPPEDACARQPVPRNYPLRHPVTLYIRYATCAVENSRLHFYPDIYHRDEMLRHRLFAVGK</sequence>
<keyword evidence="5 7" id="KW-0573">Peptidoglycan synthesis</keyword>
<dbReference type="Pfam" id="PF20142">
    <property type="entry name" value="Scaffold"/>
    <property type="match status" value="1"/>
</dbReference>
<comment type="pathway">
    <text evidence="1 7">Cell wall biogenesis; peptidoglycan biosynthesis.</text>
</comment>
<evidence type="ECO:0000313" key="10">
    <source>
        <dbReference type="Proteomes" id="UP000273500"/>
    </source>
</evidence>